<evidence type="ECO:0000313" key="3">
    <source>
        <dbReference type="Proteomes" id="UP000006180"/>
    </source>
</evidence>
<dbReference type="KEGG" id="sfd:USDA257_c54810"/>
<organism evidence="2 3">
    <name type="scientific">Sinorhizobium fredii (strain USDA 257)</name>
    <dbReference type="NCBI Taxonomy" id="1185652"/>
    <lineage>
        <taxon>Bacteria</taxon>
        <taxon>Pseudomonadati</taxon>
        <taxon>Pseudomonadota</taxon>
        <taxon>Alphaproteobacteria</taxon>
        <taxon>Hyphomicrobiales</taxon>
        <taxon>Rhizobiaceae</taxon>
        <taxon>Sinorhizobium/Ensifer group</taxon>
        <taxon>Sinorhizobium</taxon>
    </lineage>
</organism>
<proteinExistence type="predicted"/>
<reference evidence="2 3" key="1">
    <citation type="journal article" date="2012" name="J. Bacteriol.">
        <title>Complete genome sequence of the broad-host-range strain Sinorhizobium fredii USDA257.</title>
        <authorList>
            <person name="Schuldes J."/>
            <person name="Rodriguez Orbegoso M."/>
            <person name="Schmeisser C."/>
            <person name="Krishnan H.B."/>
            <person name="Daniel R."/>
            <person name="Streit W.R."/>
        </authorList>
    </citation>
    <scope>NUCLEOTIDE SEQUENCE [LARGE SCALE GENOMIC DNA]</scope>
    <source>
        <strain evidence="2 3">USDA 257</strain>
    </source>
</reference>
<feature type="region of interest" description="Disordered" evidence="1">
    <location>
        <begin position="1"/>
        <end position="21"/>
    </location>
</feature>
<dbReference type="HOGENOM" id="CLU_2958297_0_0_5"/>
<evidence type="ECO:0000313" key="2">
    <source>
        <dbReference type="EMBL" id="AFL53996.1"/>
    </source>
</evidence>
<protein>
    <submittedName>
        <fullName evidence="2">Uncharacterized protein</fullName>
    </submittedName>
</protein>
<name>I3XDP0_SINF2</name>
<dbReference type="Proteomes" id="UP000006180">
    <property type="component" value="Chromosome"/>
</dbReference>
<accession>I3XDP0</accession>
<sequence length="59" mass="6772">MKADRHYQEGKRDLIEVGKDPSEAEGRVQKFVDDIIGKLQADPKLIRVYVFGCHEDKKA</sequence>
<gene>
    <name evidence="2" type="ORF">USDA257_c54810</name>
</gene>
<dbReference type="EMBL" id="CP003563">
    <property type="protein sequence ID" value="AFL53996.1"/>
    <property type="molecule type" value="Genomic_DNA"/>
</dbReference>
<dbReference type="PATRIC" id="fig|1185652.3.peg.5683"/>
<evidence type="ECO:0000256" key="1">
    <source>
        <dbReference type="SAM" id="MobiDB-lite"/>
    </source>
</evidence>
<dbReference type="AlphaFoldDB" id="I3XDP0"/>